<dbReference type="CDD" id="cd02440">
    <property type="entry name" value="AdoMet_MTases"/>
    <property type="match status" value="1"/>
</dbReference>
<dbReference type="Proteomes" id="UP000216101">
    <property type="component" value="Unassembled WGS sequence"/>
</dbReference>
<evidence type="ECO:0000313" key="2">
    <source>
        <dbReference type="EMBL" id="OZY88038.1"/>
    </source>
</evidence>
<dbReference type="InterPro" id="IPR013216">
    <property type="entry name" value="Methyltransf_11"/>
</dbReference>
<evidence type="ECO:0000259" key="1">
    <source>
        <dbReference type="Pfam" id="PF08241"/>
    </source>
</evidence>
<accession>A0A266QDS1</accession>
<dbReference type="RefSeq" id="WP_094985037.1">
    <property type="nucleotide sequence ID" value="NZ_NHNI01000001.1"/>
</dbReference>
<protein>
    <submittedName>
        <fullName evidence="2">Methyltransferase type 11</fullName>
    </submittedName>
</protein>
<sequence>MHPSAMQNGEIFFLRYLHHIKTESTVKVVDIGAQDVNGSLREVCPDFAEYIGVDFIQAKGVDVILDDPYQLPFADNSIDVVVSSSCFEHSEMFWILFLEVLRILKPNGLFYLNAPSNGSFHRYPVDCWRFFPDSGKALISWAKRNGYQSFLLESFVSHQKIKVWNDFIAVYVKHEQFKDDYPERMSTGRDDVENITLPDEKDIQKYTAETEDLRRLKEMGKQLAQIKKIVGS</sequence>
<dbReference type="SUPFAM" id="SSF53335">
    <property type="entry name" value="S-adenosyl-L-methionine-dependent methyltransferases"/>
    <property type="match status" value="1"/>
</dbReference>
<dbReference type="AlphaFoldDB" id="A0A266QDS1"/>
<comment type="caution">
    <text evidence="2">The sequence shown here is derived from an EMBL/GenBank/DDBJ whole genome shotgun (WGS) entry which is preliminary data.</text>
</comment>
<organism evidence="2 3">
    <name type="scientific">Cellvibrio mixtus</name>
    <dbReference type="NCBI Taxonomy" id="39650"/>
    <lineage>
        <taxon>Bacteria</taxon>
        <taxon>Pseudomonadati</taxon>
        <taxon>Pseudomonadota</taxon>
        <taxon>Gammaproteobacteria</taxon>
        <taxon>Cellvibrionales</taxon>
        <taxon>Cellvibrionaceae</taxon>
        <taxon>Cellvibrio</taxon>
    </lineage>
</organism>
<name>A0A266QDS1_9GAMM</name>
<dbReference type="InterPro" id="IPR029063">
    <property type="entry name" value="SAM-dependent_MTases_sf"/>
</dbReference>
<dbReference type="Pfam" id="PF08241">
    <property type="entry name" value="Methyltransf_11"/>
    <property type="match status" value="1"/>
</dbReference>
<keyword evidence="2" id="KW-0808">Transferase</keyword>
<feature type="domain" description="Methyltransferase type 11" evidence="1">
    <location>
        <begin position="59"/>
        <end position="112"/>
    </location>
</feature>
<dbReference type="EMBL" id="NHNI01000001">
    <property type="protein sequence ID" value="OZY88038.1"/>
    <property type="molecule type" value="Genomic_DNA"/>
</dbReference>
<gene>
    <name evidence="2" type="ORF">CBP51_12165</name>
</gene>
<proteinExistence type="predicted"/>
<dbReference type="GO" id="GO:0008757">
    <property type="term" value="F:S-adenosylmethionine-dependent methyltransferase activity"/>
    <property type="evidence" value="ECO:0007669"/>
    <property type="project" value="InterPro"/>
</dbReference>
<dbReference type="GO" id="GO:0032259">
    <property type="term" value="P:methylation"/>
    <property type="evidence" value="ECO:0007669"/>
    <property type="project" value="UniProtKB-KW"/>
</dbReference>
<reference evidence="3" key="1">
    <citation type="submission" date="2017-05" db="EMBL/GenBank/DDBJ databases">
        <authorList>
            <person name="Barney B.M."/>
        </authorList>
    </citation>
    <scope>NUCLEOTIDE SEQUENCE [LARGE SCALE GENOMIC DNA]</scope>
    <source>
        <strain evidence="3">PSBB022</strain>
    </source>
</reference>
<dbReference type="Gene3D" id="3.40.50.150">
    <property type="entry name" value="Vaccinia Virus protein VP39"/>
    <property type="match status" value="1"/>
</dbReference>
<keyword evidence="2" id="KW-0489">Methyltransferase</keyword>
<evidence type="ECO:0000313" key="3">
    <source>
        <dbReference type="Proteomes" id="UP000216101"/>
    </source>
</evidence>
<keyword evidence="3" id="KW-1185">Reference proteome</keyword>